<reference evidence="1" key="1">
    <citation type="submission" date="2020-03" db="EMBL/GenBank/DDBJ databases">
        <title>The deep terrestrial virosphere.</title>
        <authorList>
            <person name="Holmfeldt K."/>
            <person name="Nilsson E."/>
            <person name="Simone D."/>
            <person name="Lopez-Fernandez M."/>
            <person name="Wu X."/>
            <person name="de Brujin I."/>
            <person name="Lundin D."/>
            <person name="Andersson A."/>
            <person name="Bertilsson S."/>
            <person name="Dopson M."/>
        </authorList>
    </citation>
    <scope>NUCLEOTIDE SEQUENCE</scope>
    <source>
        <strain evidence="1">MM415B08321</strain>
    </source>
</reference>
<protein>
    <submittedName>
        <fullName evidence="1">Uncharacterized protein</fullName>
    </submittedName>
</protein>
<accession>A0A6M3LQR7</accession>
<name>A0A6M3LQR7_9ZZZZ</name>
<proteinExistence type="predicted"/>
<dbReference type="EMBL" id="MT143406">
    <property type="protein sequence ID" value="QJA96499.1"/>
    <property type="molecule type" value="Genomic_DNA"/>
</dbReference>
<dbReference type="AlphaFoldDB" id="A0A6M3LQR7"/>
<organism evidence="1">
    <name type="scientific">viral metagenome</name>
    <dbReference type="NCBI Taxonomy" id="1070528"/>
    <lineage>
        <taxon>unclassified sequences</taxon>
        <taxon>metagenomes</taxon>
        <taxon>organismal metagenomes</taxon>
    </lineage>
</organism>
<evidence type="ECO:0000313" key="1">
    <source>
        <dbReference type="EMBL" id="QJA96499.1"/>
    </source>
</evidence>
<sequence>MNTTRVTLNRYEITCVEHFLEKTGNQVSFAEAARRLVRLGFADWVTEVGLNADRYNPEIIPFVDPPLDE</sequence>
<gene>
    <name evidence="1" type="ORF">MM415B08321_0007</name>
</gene>